<dbReference type="InterPro" id="IPR050277">
    <property type="entry name" value="Sodium:Solute_Symporter"/>
</dbReference>
<feature type="transmembrane region" description="Helical" evidence="12">
    <location>
        <begin position="26"/>
        <end position="44"/>
    </location>
</feature>
<keyword evidence="6" id="KW-0769">Symport</keyword>
<evidence type="ECO:0000256" key="5">
    <source>
        <dbReference type="ARBA" id="ARBA00022692"/>
    </source>
</evidence>
<keyword evidence="9" id="KW-0406">Ion transport</keyword>
<dbReference type="Pfam" id="PF00474">
    <property type="entry name" value="SSF"/>
    <property type="match status" value="1"/>
</dbReference>
<dbReference type="CDD" id="cd10322">
    <property type="entry name" value="SLC5sbd"/>
    <property type="match status" value="1"/>
</dbReference>
<dbReference type="PROSITE" id="PS50283">
    <property type="entry name" value="NA_SOLUT_SYMP_3"/>
    <property type="match status" value="1"/>
</dbReference>
<dbReference type="PANTHER" id="PTHR48086">
    <property type="entry name" value="SODIUM/PROLINE SYMPORTER-RELATED"/>
    <property type="match status" value="1"/>
</dbReference>
<accession>A0A5J4Q5Q0</accession>
<keyword evidence="8" id="KW-0915">Sodium</keyword>
<dbReference type="GO" id="GO:0005298">
    <property type="term" value="F:proline:sodium symporter activity"/>
    <property type="evidence" value="ECO:0007669"/>
    <property type="project" value="TreeGrafter"/>
</dbReference>
<evidence type="ECO:0000256" key="6">
    <source>
        <dbReference type="ARBA" id="ARBA00022847"/>
    </source>
</evidence>
<evidence type="ECO:0000313" key="13">
    <source>
        <dbReference type="EMBL" id="KAA6315943.1"/>
    </source>
</evidence>
<dbReference type="GO" id="GO:0015824">
    <property type="term" value="P:proline transport"/>
    <property type="evidence" value="ECO:0007669"/>
    <property type="project" value="TreeGrafter"/>
</dbReference>
<evidence type="ECO:0000256" key="10">
    <source>
        <dbReference type="ARBA" id="ARBA00023136"/>
    </source>
</evidence>
<feature type="non-terminal residue" evidence="13">
    <location>
        <position position="1"/>
    </location>
</feature>
<sequence>TRRLGVKLNVSTFPQLLGAYYHSHSIRVLVGAVIFLGMPIYAAVVMKGGAVFIEEIFQIDFNISLLIFTLVIAAYVIAGGIKGVMYTDALQAIIMFGCMLFMLFGVYKALGMGFSEANQALSDIAPLVPDRFKELGHQGWTQMPVAGSPQWYTLVTSLILGVGIGCLAQPQLVVRFMTVESGKQLKRGVFIGCLFLIVTVGAIYHAGALSNLFFLQSEGVVATEVVKDIDKIIPFFINKAMPNWFSALFMLCILSASMSTLSSQFHTMGTSVGSDIYSVYKPSSHSRLTNVIRLGILVAIVVSYIICYMLPNDIIARGTSLFMGICAAAFLPAYFCALYWKRATRQGALASFWTGLIAGLFTLVFMHQKEAAAIGACKLFFGRDVLIETYPFPVVDPIVFALPLSVIAIIVGSLLTKKEE</sequence>
<dbReference type="GO" id="GO:0005886">
    <property type="term" value="C:plasma membrane"/>
    <property type="evidence" value="ECO:0007669"/>
    <property type="project" value="UniProtKB-SubCell"/>
</dbReference>
<dbReference type="PANTHER" id="PTHR48086:SF3">
    <property type="entry name" value="SODIUM_PROLINE SYMPORTER"/>
    <property type="match status" value="1"/>
</dbReference>
<feature type="transmembrane region" description="Helical" evidence="12">
    <location>
        <begin position="56"/>
        <end position="77"/>
    </location>
</feature>
<evidence type="ECO:0000256" key="8">
    <source>
        <dbReference type="ARBA" id="ARBA00023053"/>
    </source>
</evidence>
<keyword evidence="4" id="KW-1003">Cell membrane</keyword>
<comment type="subcellular location">
    <subcellularLocation>
        <location evidence="1">Cell membrane</location>
        <topology evidence="1">Multi-pass membrane protein</topology>
    </subcellularLocation>
</comment>
<feature type="transmembrane region" description="Helical" evidence="12">
    <location>
        <begin position="317"/>
        <end position="340"/>
    </location>
</feature>
<comment type="similarity">
    <text evidence="2">Belongs to the sodium:solute symporter (SSF) (TC 2.A.21) family.</text>
</comment>
<gene>
    <name evidence="13" type="ORF">EZS27_033677</name>
</gene>
<dbReference type="EMBL" id="SNRY01005062">
    <property type="protein sequence ID" value="KAA6315943.1"/>
    <property type="molecule type" value="Genomic_DNA"/>
</dbReference>
<evidence type="ECO:0000256" key="1">
    <source>
        <dbReference type="ARBA" id="ARBA00004651"/>
    </source>
</evidence>
<evidence type="ECO:0000256" key="2">
    <source>
        <dbReference type="ARBA" id="ARBA00006434"/>
    </source>
</evidence>
<feature type="transmembrane region" description="Helical" evidence="12">
    <location>
        <begin position="189"/>
        <end position="207"/>
    </location>
</feature>
<keyword evidence="3" id="KW-0813">Transport</keyword>
<dbReference type="Gene3D" id="1.20.1730.10">
    <property type="entry name" value="Sodium/glucose cotransporter"/>
    <property type="match status" value="1"/>
</dbReference>
<keyword evidence="5 12" id="KW-0812">Transmembrane</keyword>
<evidence type="ECO:0000256" key="11">
    <source>
        <dbReference type="ARBA" id="ARBA00023201"/>
    </source>
</evidence>
<keyword evidence="7 12" id="KW-1133">Transmembrane helix</keyword>
<feature type="transmembrane region" description="Helical" evidence="12">
    <location>
        <begin position="244"/>
        <end position="261"/>
    </location>
</feature>
<dbReference type="GO" id="GO:0015193">
    <property type="term" value="F:L-proline transmembrane transporter activity"/>
    <property type="evidence" value="ECO:0007669"/>
    <property type="project" value="TreeGrafter"/>
</dbReference>
<evidence type="ECO:0000256" key="3">
    <source>
        <dbReference type="ARBA" id="ARBA00022448"/>
    </source>
</evidence>
<feature type="transmembrane region" description="Helical" evidence="12">
    <location>
        <begin position="89"/>
        <end position="107"/>
    </location>
</feature>
<keyword evidence="11" id="KW-0739">Sodium transport</keyword>
<feature type="transmembrane region" description="Helical" evidence="12">
    <location>
        <begin position="291"/>
        <end position="311"/>
    </location>
</feature>
<name>A0A5J4Q5Q0_9ZZZZ</name>
<dbReference type="InterPro" id="IPR038377">
    <property type="entry name" value="Na/Glc_symporter_sf"/>
</dbReference>
<evidence type="ECO:0000256" key="12">
    <source>
        <dbReference type="SAM" id="Phobius"/>
    </source>
</evidence>
<dbReference type="InterPro" id="IPR001734">
    <property type="entry name" value="Na/solute_symporter"/>
</dbReference>
<organism evidence="13">
    <name type="scientific">termite gut metagenome</name>
    <dbReference type="NCBI Taxonomy" id="433724"/>
    <lineage>
        <taxon>unclassified sequences</taxon>
        <taxon>metagenomes</taxon>
        <taxon>organismal metagenomes</taxon>
    </lineage>
</organism>
<feature type="transmembrane region" description="Helical" evidence="12">
    <location>
        <begin position="150"/>
        <end position="168"/>
    </location>
</feature>
<reference evidence="13" key="1">
    <citation type="submission" date="2019-03" db="EMBL/GenBank/DDBJ databases">
        <title>Single cell metagenomics reveals metabolic interactions within the superorganism composed of flagellate Streblomastix strix and complex community of Bacteroidetes bacteria on its surface.</title>
        <authorList>
            <person name="Treitli S.C."/>
            <person name="Kolisko M."/>
            <person name="Husnik F."/>
            <person name="Keeling P."/>
            <person name="Hampl V."/>
        </authorList>
    </citation>
    <scope>NUCLEOTIDE SEQUENCE</scope>
    <source>
        <strain evidence="13">STM</strain>
    </source>
</reference>
<proteinExistence type="inferred from homology"/>
<protein>
    <submittedName>
        <fullName evidence="13">Sodium:solute symporter</fullName>
    </submittedName>
</protein>
<feature type="transmembrane region" description="Helical" evidence="12">
    <location>
        <begin position="347"/>
        <end position="366"/>
    </location>
</feature>
<evidence type="ECO:0000256" key="7">
    <source>
        <dbReference type="ARBA" id="ARBA00022989"/>
    </source>
</evidence>
<comment type="caution">
    <text evidence="13">The sequence shown here is derived from an EMBL/GenBank/DDBJ whole genome shotgun (WGS) entry which is preliminary data.</text>
</comment>
<feature type="transmembrane region" description="Helical" evidence="12">
    <location>
        <begin position="398"/>
        <end position="416"/>
    </location>
</feature>
<evidence type="ECO:0000256" key="9">
    <source>
        <dbReference type="ARBA" id="ARBA00023065"/>
    </source>
</evidence>
<evidence type="ECO:0000256" key="4">
    <source>
        <dbReference type="ARBA" id="ARBA00022475"/>
    </source>
</evidence>
<dbReference type="AlphaFoldDB" id="A0A5J4Q5Q0"/>
<keyword evidence="10 12" id="KW-0472">Membrane</keyword>